<feature type="domain" description="DUF6774" evidence="1">
    <location>
        <begin position="27"/>
        <end position="52"/>
    </location>
</feature>
<accession>A0ABS2FTV9</accession>
<organism evidence="2 3">
    <name type="scientific">Oscillibacter valericigenes</name>
    <dbReference type="NCBI Taxonomy" id="351091"/>
    <lineage>
        <taxon>Bacteria</taxon>
        <taxon>Bacillati</taxon>
        <taxon>Bacillota</taxon>
        <taxon>Clostridia</taxon>
        <taxon>Eubacteriales</taxon>
        <taxon>Oscillospiraceae</taxon>
        <taxon>Oscillibacter</taxon>
    </lineage>
</organism>
<dbReference type="EMBL" id="JACSNX010000005">
    <property type="protein sequence ID" value="MBM6850873.1"/>
    <property type="molecule type" value="Genomic_DNA"/>
</dbReference>
<dbReference type="RefSeq" id="WP_204803332.1">
    <property type="nucleotide sequence ID" value="NZ_JACSNS010000001.1"/>
</dbReference>
<evidence type="ECO:0000313" key="2">
    <source>
        <dbReference type="EMBL" id="MBM6850873.1"/>
    </source>
</evidence>
<gene>
    <name evidence="2" type="ORF">H9X91_05405</name>
</gene>
<keyword evidence="3" id="KW-1185">Reference proteome</keyword>
<dbReference type="Proteomes" id="UP000719500">
    <property type="component" value="Unassembled WGS sequence"/>
</dbReference>
<comment type="caution">
    <text evidence="2">The sequence shown here is derived from an EMBL/GenBank/DDBJ whole genome shotgun (WGS) entry which is preliminary data.</text>
</comment>
<evidence type="ECO:0000259" key="1">
    <source>
        <dbReference type="Pfam" id="PF20564"/>
    </source>
</evidence>
<sequence>MELPRDPMALTTAVNTLAVMLAAGLNDEDLELAAVLLNQLGDTLGTIAAQRRRGGGRT</sequence>
<reference evidence="2 3" key="1">
    <citation type="journal article" date="2021" name="Sci. Rep.">
        <title>The distribution of antibiotic resistance genes in chicken gut microbiota commensals.</title>
        <authorList>
            <person name="Juricova H."/>
            <person name="Matiasovicova J."/>
            <person name="Kubasova T."/>
            <person name="Cejkova D."/>
            <person name="Rychlik I."/>
        </authorList>
    </citation>
    <scope>NUCLEOTIDE SEQUENCE [LARGE SCALE GENOMIC DNA]</scope>
    <source>
        <strain evidence="2 3">An411</strain>
    </source>
</reference>
<dbReference type="Pfam" id="PF20564">
    <property type="entry name" value="DUF6774"/>
    <property type="match status" value="1"/>
</dbReference>
<proteinExistence type="predicted"/>
<evidence type="ECO:0000313" key="3">
    <source>
        <dbReference type="Proteomes" id="UP000719500"/>
    </source>
</evidence>
<protein>
    <recommendedName>
        <fullName evidence="1">DUF6774 domain-containing protein</fullName>
    </recommendedName>
</protein>
<dbReference type="InterPro" id="IPR046665">
    <property type="entry name" value="DUF6774"/>
</dbReference>
<name>A0ABS2FTV9_9FIRM</name>